<keyword evidence="1" id="KW-0540">Nuclease</keyword>
<gene>
    <name evidence="1" type="ORF">K4L44_08735</name>
</gene>
<protein>
    <submittedName>
        <fullName evidence="1">DNA/RNA non-specific endonuclease</fullName>
    </submittedName>
</protein>
<proteinExistence type="predicted"/>
<keyword evidence="2" id="KW-1185">Reference proteome</keyword>
<accession>A0AC61NMT8</accession>
<organism evidence="1 2">
    <name type="scientific">Halosquirtibacter laminarini</name>
    <dbReference type="NCBI Taxonomy" id="3374600"/>
    <lineage>
        <taxon>Bacteria</taxon>
        <taxon>Pseudomonadati</taxon>
        <taxon>Bacteroidota</taxon>
        <taxon>Bacteroidia</taxon>
        <taxon>Marinilabiliales</taxon>
        <taxon>Prolixibacteraceae</taxon>
        <taxon>Halosquirtibacter</taxon>
    </lineage>
</organism>
<dbReference type="EMBL" id="CP081303">
    <property type="protein sequence ID" value="QZE15901.1"/>
    <property type="molecule type" value="Genomic_DNA"/>
</dbReference>
<reference evidence="1" key="1">
    <citation type="submission" date="2021-08" db="EMBL/GenBank/DDBJ databases">
        <title>Novel anaerobic bacterium isolated from sea squirt in East Sea, Republic of Korea.</title>
        <authorList>
            <person name="Nguyen T.H."/>
            <person name="Li Z."/>
            <person name="Lee Y.-J."/>
            <person name="Ko J."/>
            <person name="Kim S.-G."/>
        </authorList>
    </citation>
    <scope>NUCLEOTIDE SEQUENCE</scope>
    <source>
        <strain evidence="1">KCTC 25031</strain>
    </source>
</reference>
<sequence>MNKIVCFAIIILLASCKTSLKEGTEYFTKNPFKKTARHGMERVTKVGFKSIDQLIHSGEYVIKGGKKRFKILNKSGDELASVIKTSKEMRVNASWVSKGSKAHSLNALLNTKNLLPNTTYTANGAKYITDDLCRPLEASISSFAKANRVPRNANMQRKALYDAIGAAEAKHYQGGHMIANSLGGISEGINIVPQFEYVNKTTFWKVEKYVSEHRKSVKHYKVRNIYKGDSRIPYSQRITFEIRGKKHAYFIQNTQG</sequence>
<keyword evidence="1" id="KW-0378">Hydrolase</keyword>
<name>A0AC61NMT8_9BACT</name>
<evidence type="ECO:0000313" key="2">
    <source>
        <dbReference type="Proteomes" id="UP000826212"/>
    </source>
</evidence>
<dbReference type="Proteomes" id="UP000826212">
    <property type="component" value="Chromosome"/>
</dbReference>
<evidence type="ECO:0000313" key="1">
    <source>
        <dbReference type="EMBL" id="QZE15901.1"/>
    </source>
</evidence>
<keyword evidence="1" id="KW-0255">Endonuclease</keyword>